<dbReference type="PANTHER" id="PTHR43341:SF4">
    <property type="entry name" value="ARGININE PERMEASE CAN1-RELATED"/>
    <property type="match status" value="1"/>
</dbReference>
<accession>A0A4P6XUP0</accession>
<reference evidence="9" key="1">
    <citation type="submission" date="2019-03" db="EMBL/GenBank/DDBJ databases">
        <title>Snf2 controls pulcherriminic acid biosynthesis and connects pigmentation and antifungal activity of the yeast Metschnikowia pulcherrima.</title>
        <authorList>
            <person name="Gore-Lloyd D."/>
            <person name="Sumann I."/>
            <person name="Brachmann A.O."/>
            <person name="Schneeberger K."/>
            <person name="Ortiz-Merino R.A."/>
            <person name="Moreno-Beltran M."/>
            <person name="Schlaefli M."/>
            <person name="Kirner P."/>
            <person name="Santos Kron A."/>
            <person name="Wolfe K.H."/>
            <person name="Piel J."/>
            <person name="Ahrens C.H."/>
            <person name="Henk D."/>
            <person name="Freimoser F.M."/>
        </authorList>
    </citation>
    <scope>NUCLEOTIDE SEQUENCE [LARGE SCALE GENOMIC DNA]</scope>
    <source>
        <strain evidence="9">APC 1.2</strain>
    </source>
</reference>
<sequence length="506" mass="56868">MPSESTRLLNRPNAVPPNDHHLSISTVSMLAIGGTIGTGLFFSVATLIARGPLMAIASMCYIAFIVVIVLEVTAELAVFFPEASLICKFQFVFLGRPIGLANSVIYWLSWGFTYALELSIAVSIFSFWCPELTENYQSLSIFAFWLILTTFNIFPVDVYGQIEFWISLVKVVAIIGWIAVIAISLVSKDEFFYVWLQDWPESFVGPSGSWTKHVVAFVNCLIFLSFIFQSVESIAITTGDITEPHKTIPKVTKIIFLRIVVFYLVSVLLLTLLVPFSDPELTNPQVDDLLSSPFLIAMINCGFESSGVLLLCFNFVILSAIISAANSNVYFGSRFLVAMIQTHGADTRWSVLSYKNAQNVPIYAVLLTSSLGLVPLLLRFHSISMLFTVLLTCCALAGMLMWLLLCVSHIRFSQALKAQGRTRRSLRYCSKWKLEYWAWFALANLVLILLLNGFTNYWNFSWVAVLGSYMTPLAFFGLWLWFGGYRDFSLKPLTDIDLDGGNFRYR</sequence>
<evidence type="ECO:0000256" key="1">
    <source>
        <dbReference type="ARBA" id="ARBA00004141"/>
    </source>
</evidence>
<dbReference type="PANTHER" id="PTHR43341">
    <property type="entry name" value="AMINO ACID PERMEASE"/>
    <property type="match status" value="1"/>
</dbReference>
<evidence type="ECO:0000313" key="8">
    <source>
        <dbReference type="EMBL" id="QBM90949.1"/>
    </source>
</evidence>
<keyword evidence="3 6" id="KW-0812">Transmembrane</keyword>
<comment type="similarity">
    <text evidence="2">Belongs to the amino acid-polyamine-organocation (APC) superfamily. YAT (TC 2.A.3.10) family.</text>
</comment>
<dbReference type="InterPro" id="IPR050524">
    <property type="entry name" value="APC_YAT"/>
</dbReference>
<dbReference type="EMBL" id="CP034461">
    <property type="protein sequence ID" value="QBM90949.1"/>
    <property type="molecule type" value="Genomic_DNA"/>
</dbReference>
<keyword evidence="5 6" id="KW-0472">Membrane</keyword>
<dbReference type="STRING" id="2163413.A0A4P6XUP0"/>
<dbReference type="Proteomes" id="UP000292447">
    <property type="component" value="Chromosome VI"/>
</dbReference>
<evidence type="ECO:0000259" key="7">
    <source>
        <dbReference type="Pfam" id="PF00324"/>
    </source>
</evidence>
<feature type="transmembrane region" description="Helical" evidence="6">
    <location>
        <begin position="255"/>
        <end position="274"/>
    </location>
</feature>
<feature type="transmembrane region" description="Helical" evidence="6">
    <location>
        <begin position="460"/>
        <end position="482"/>
    </location>
</feature>
<feature type="transmembrane region" description="Helical" evidence="6">
    <location>
        <begin position="360"/>
        <end position="380"/>
    </location>
</feature>
<proteinExistence type="inferred from homology"/>
<feature type="transmembrane region" description="Helical" evidence="6">
    <location>
        <begin position="106"/>
        <end position="128"/>
    </location>
</feature>
<keyword evidence="9" id="KW-1185">Reference proteome</keyword>
<feature type="domain" description="Amino acid permease/ SLC12A" evidence="7">
    <location>
        <begin position="27"/>
        <end position="482"/>
    </location>
</feature>
<evidence type="ECO:0000256" key="5">
    <source>
        <dbReference type="ARBA" id="ARBA00023136"/>
    </source>
</evidence>
<name>A0A4P6XUP0_9ASCO</name>
<dbReference type="GO" id="GO:0016020">
    <property type="term" value="C:membrane"/>
    <property type="evidence" value="ECO:0007669"/>
    <property type="project" value="UniProtKB-SubCell"/>
</dbReference>
<dbReference type="Pfam" id="PF00324">
    <property type="entry name" value="AA_permease"/>
    <property type="match status" value="1"/>
</dbReference>
<dbReference type="GO" id="GO:0015171">
    <property type="term" value="F:amino acid transmembrane transporter activity"/>
    <property type="evidence" value="ECO:0007669"/>
    <property type="project" value="TreeGrafter"/>
</dbReference>
<evidence type="ECO:0000256" key="4">
    <source>
        <dbReference type="ARBA" id="ARBA00022989"/>
    </source>
</evidence>
<evidence type="ECO:0000256" key="6">
    <source>
        <dbReference type="SAM" id="Phobius"/>
    </source>
</evidence>
<organism evidence="8 9">
    <name type="scientific">Metschnikowia aff. pulcherrima</name>
    <dbReference type="NCBI Taxonomy" id="2163413"/>
    <lineage>
        <taxon>Eukaryota</taxon>
        <taxon>Fungi</taxon>
        <taxon>Dikarya</taxon>
        <taxon>Ascomycota</taxon>
        <taxon>Saccharomycotina</taxon>
        <taxon>Pichiomycetes</taxon>
        <taxon>Metschnikowiaceae</taxon>
        <taxon>Metschnikowia</taxon>
    </lineage>
</organism>
<feature type="transmembrane region" description="Helical" evidence="6">
    <location>
        <begin position="140"/>
        <end position="160"/>
    </location>
</feature>
<dbReference type="Gene3D" id="1.20.1740.10">
    <property type="entry name" value="Amino acid/polyamine transporter I"/>
    <property type="match status" value="1"/>
</dbReference>
<evidence type="ECO:0000256" key="2">
    <source>
        <dbReference type="ARBA" id="ARBA00006983"/>
    </source>
</evidence>
<dbReference type="AlphaFoldDB" id="A0A4P6XUP0"/>
<comment type="subcellular location">
    <subcellularLocation>
        <location evidence="1">Membrane</location>
        <topology evidence="1">Multi-pass membrane protein</topology>
    </subcellularLocation>
</comment>
<dbReference type="InterPro" id="IPR004841">
    <property type="entry name" value="AA-permease/SLC12A_dom"/>
</dbReference>
<feature type="transmembrane region" description="Helical" evidence="6">
    <location>
        <begin position="167"/>
        <end position="186"/>
    </location>
</feature>
<protein>
    <submittedName>
        <fullName evidence="8">Amino acid transporter</fullName>
    </submittedName>
</protein>
<evidence type="ECO:0000256" key="3">
    <source>
        <dbReference type="ARBA" id="ARBA00022692"/>
    </source>
</evidence>
<keyword evidence="4 6" id="KW-1133">Transmembrane helix</keyword>
<gene>
    <name evidence="8" type="primary">MPUL0F05380</name>
    <name evidence="8" type="ORF">METSCH_F05380</name>
</gene>
<feature type="transmembrane region" description="Helical" evidence="6">
    <location>
        <begin position="294"/>
        <end position="325"/>
    </location>
</feature>
<feature type="transmembrane region" description="Helical" evidence="6">
    <location>
        <begin position="434"/>
        <end position="454"/>
    </location>
</feature>
<evidence type="ECO:0000313" key="9">
    <source>
        <dbReference type="Proteomes" id="UP000292447"/>
    </source>
</evidence>
<feature type="transmembrane region" description="Helical" evidence="6">
    <location>
        <begin position="386"/>
        <end position="413"/>
    </location>
</feature>
<feature type="transmembrane region" description="Helical" evidence="6">
    <location>
        <begin position="20"/>
        <end position="44"/>
    </location>
</feature>
<dbReference type="PIRSF" id="PIRSF006060">
    <property type="entry name" value="AA_transporter"/>
    <property type="match status" value="1"/>
</dbReference>